<feature type="transmembrane region" description="Helical" evidence="1">
    <location>
        <begin position="12"/>
        <end position="33"/>
    </location>
</feature>
<evidence type="ECO:0000313" key="2">
    <source>
        <dbReference type="EMBL" id="CAB4540546.1"/>
    </source>
</evidence>
<organism evidence="2">
    <name type="scientific">freshwater metagenome</name>
    <dbReference type="NCBI Taxonomy" id="449393"/>
    <lineage>
        <taxon>unclassified sequences</taxon>
        <taxon>metagenomes</taxon>
        <taxon>ecological metagenomes</taxon>
    </lineage>
</organism>
<dbReference type="EMBL" id="CAEZSE010000156">
    <property type="protein sequence ID" value="CAB4540546.1"/>
    <property type="molecule type" value="Genomic_DNA"/>
</dbReference>
<proteinExistence type="predicted"/>
<protein>
    <submittedName>
        <fullName evidence="2">Unannotated protein</fullName>
    </submittedName>
</protein>
<accession>A0A6J6BNJ2</accession>
<reference evidence="2" key="1">
    <citation type="submission" date="2020-05" db="EMBL/GenBank/DDBJ databases">
        <authorList>
            <person name="Chiriac C."/>
            <person name="Salcher M."/>
            <person name="Ghai R."/>
            <person name="Kavagutti S V."/>
        </authorList>
    </citation>
    <scope>NUCLEOTIDE SEQUENCE</scope>
</reference>
<keyword evidence="1" id="KW-0472">Membrane</keyword>
<sequence length="78" mass="8443">MAVVFGTTIVDGLTLEVAIVVVLVVVLVVVVAGTSEMQIWSPIIIFVEVLALFSERTFLNEISKRAAIRVHESFALAT</sequence>
<dbReference type="AlphaFoldDB" id="A0A6J6BNJ2"/>
<feature type="transmembrane region" description="Helical" evidence="1">
    <location>
        <begin position="39"/>
        <end position="59"/>
    </location>
</feature>
<evidence type="ECO:0000256" key="1">
    <source>
        <dbReference type="SAM" id="Phobius"/>
    </source>
</evidence>
<keyword evidence="1" id="KW-1133">Transmembrane helix</keyword>
<name>A0A6J6BNJ2_9ZZZZ</name>
<gene>
    <name evidence="2" type="ORF">UFOPK1353_00904</name>
</gene>
<keyword evidence="1" id="KW-0812">Transmembrane</keyword>